<evidence type="ECO:0000259" key="2">
    <source>
        <dbReference type="Pfam" id="PF02470"/>
    </source>
</evidence>
<proteinExistence type="predicted"/>
<dbReference type="AlphaFoldDB" id="A0A9X4M172"/>
<keyword evidence="1" id="KW-0812">Transmembrane</keyword>
<dbReference type="PANTHER" id="PTHR33371:SF19">
    <property type="entry name" value="MCE-FAMILY PROTEIN MCE4A"/>
    <property type="match status" value="1"/>
</dbReference>
<dbReference type="GO" id="GO:0051701">
    <property type="term" value="P:biological process involved in interaction with host"/>
    <property type="evidence" value="ECO:0007669"/>
    <property type="project" value="TreeGrafter"/>
</dbReference>
<feature type="domain" description="Mce/MlaD" evidence="2">
    <location>
        <begin position="40"/>
        <end position="116"/>
    </location>
</feature>
<reference evidence="4" key="1">
    <citation type="submission" date="2022-08" db="EMBL/GenBank/DDBJ databases">
        <title>Genome analysis of Corynebacteriales strain.</title>
        <authorList>
            <person name="Lee S.D."/>
        </authorList>
    </citation>
    <scope>NUCLEOTIDE SEQUENCE</scope>
    <source>
        <strain evidence="4">D3-21</strain>
    </source>
</reference>
<dbReference type="InterPro" id="IPR003399">
    <property type="entry name" value="Mce/MlaD"/>
</dbReference>
<organism evidence="4 5">
    <name type="scientific">Speluncibacter jeojiensis</name>
    <dbReference type="NCBI Taxonomy" id="2710754"/>
    <lineage>
        <taxon>Bacteria</taxon>
        <taxon>Bacillati</taxon>
        <taxon>Actinomycetota</taxon>
        <taxon>Actinomycetes</taxon>
        <taxon>Mycobacteriales</taxon>
        <taxon>Speluncibacteraceae</taxon>
        <taxon>Speluncibacter</taxon>
    </lineage>
</organism>
<dbReference type="GO" id="GO:0005576">
    <property type="term" value="C:extracellular region"/>
    <property type="evidence" value="ECO:0007669"/>
    <property type="project" value="TreeGrafter"/>
</dbReference>
<dbReference type="RefSeq" id="WP_277833723.1">
    <property type="nucleotide sequence ID" value="NZ_JAAIVF010000005.1"/>
</dbReference>
<protein>
    <submittedName>
        <fullName evidence="4">MCE family protein</fullName>
    </submittedName>
</protein>
<keyword evidence="5" id="KW-1185">Reference proteome</keyword>
<dbReference type="InterPro" id="IPR024516">
    <property type="entry name" value="Mce_C"/>
</dbReference>
<dbReference type="InterPro" id="IPR005693">
    <property type="entry name" value="Mce"/>
</dbReference>
<feature type="domain" description="Mammalian cell entry C-terminal" evidence="3">
    <location>
        <begin position="122"/>
        <end position="340"/>
    </location>
</feature>
<name>A0A9X4M172_9ACTN</name>
<dbReference type="Pfam" id="PF02470">
    <property type="entry name" value="MlaD"/>
    <property type="match status" value="1"/>
</dbReference>
<keyword evidence="1" id="KW-1133">Transmembrane helix</keyword>
<dbReference type="EMBL" id="JANRHA010000006">
    <property type="protein sequence ID" value="MDG3015130.1"/>
    <property type="molecule type" value="Genomic_DNA"/>
</dbReference>
<gene>
    <name evidence="4" type="ORF">NVS88_11265</name>
</gene>
<evidence type="ECO:0000313" key="5">
    <source>
        <dbReference type="Proteomes" id="UP001152755"/>
    </source>
</evidence>
<dbReference type="InterPro" id="IPR052336">
    <property type="entry name" value="MlaD_Phospholipid_Transporter"/>
</dbReference>
<sequence length="391" mass="40914">MSAPAGKRQHNKLAAFILVAGMAGIVAIAFTMFAGGFTSTVPVTVTADRSGLVLEKDAKVKMRGVVVGHVKDVRQDLGGAVLDLAMDPSKLSLIPSNAKVDIASTTVFGAKTVNFSEPKDPSPDHLQPGATVGANNVTVEFNTLFQNLQSVLTAVQPEKLNATLGAISTALQGQGKPLGETLVKADKYLADMSPSLPALETDIRKAARVSDIYAGAAPDVMKILDNGTAFGNTITDEKDNFNTLLLNVIGLANTGSDLMNSSGQKLVSATNLLTPTTGLVSQYHEVLTCFLDGLSNALPQANKAFGGSQPGLNLVSGFLLGAPPYSYKTNLPKVNAKNAPNCYGLPWVDPTKNAPYVVTDSGVNPTVTKPRVNTPSLWAFLLGPPPPGFSW</sequence>
<keyword evidence="1" id="KW-0472">Membrane</keyword>
<dbReference type="Proteomes" id="UP001152755">
    <property type="component" value="Unassembled WGS sequence"/>
</dbReference>
<comment type="caution">
    <text evidence="4">The sequence shown here is derived from an EMBL/GenBank/DDBJ whole genome shotgun (WGS) entry which is preliminary data.</text>
</comment>
<dbReference type="PANTHER" id="PTHR33371">
    <property type="entry name" value="INTERMEMBRANE PHOSPHOLIPID TRANSPORT SYSTEM BINDING PROTEIN MLAD-RELATED"/>
    <property type="match status" value="1"/>
</dbReference>
<accession>A0A9X4M172</accession>
<evidence type="ECO:0000313" key="4">
    <source>
        <dbReference type="EMBL" id="MDG3015130.1"/>
    </source>
</evidence>
<dbReference type="Pfam" id="PF11887">
    <property type="entry name" value="Mce4_CUP1"/>
    <property type="match status" value="1"/>
</dbReference>
<evidence type="ECO:0000259" key="3">
    <source>
        <dbReference type="Pfam" id="PF11887"/>
    </source>
</evidence>
<dbReference type="NCBIfam" id="TIGR00996">
    <property type="entry name" value="Mtu_fam_mce"/>
    <property type="match status" value="1"/>
</dbReference>
<evidence type="ECO:0000256" key="1">
    <source>
        <dbReference type="SAM" id="Phobius"/>
    </source>
</evidence>
<feature type="transmembrane region" description="Helical" evidence="1">
    <location>
        <begin position="12"/>
        <end position="37"/>
    </location>
</feature>